<dbReference type="InterPro" id="IPR029057">
    <property type="entry name" value="PRTase-like"/>
</dbReference>
<comment type="similarity">
    <text evidence="1">Belongs to the ComF/GntX family.</text>
</comment>
<evidence type="ECO:0000259" key="2">
    <source>
        <dbReference type="Pfam" id="PF18912"/>
    </source>
</evidence>
<feature type="domain" description="Double zinc ribbon" evidence="2">
    <location>
        <begin position="19"/>
        <end position="67"/>
    </location>
</feature>
<sequence>MHMVNRFYKTLIYNAFSGMCVLCGDASFRQIDLCRDCEADLPWLESHCARCALPLASHEKYSECGRCISKPPAFSQCLSALRYDFPVDRLIAGFKHRGKLSYGSVLAQLWLNTVGGDIDTVPDLLVPVPIHWRRRWQRGFNQATVLANHWSQALDIPVCHALTHPRATPPQQALNAAMRQKNIKQAFAFIPQSPIRGKHVAVIDDVVTTTATANTVAAILARNGARQIDIWCLARTP</sequence>
<reference evidence="3 4" key="1">
    <citation type="submission" date="2015-12" db="EMBL/GenBank/DDBJ databases">
        <authorList>
            <person name="Shamseldin A."/>
            <person name="Moawad H."/>
            <person name="Abd El-Rahim W.M."/>
            <person name="Sadowsky M.J."/>
        </authorList>
    </citation>
    <scope>NUCLEOTIDE SEQUENCE [LARGE SCALE GENOMIC DNA]</scope>
    <source>
        <strain evidence="3 4">SM2</strain>
    </source>
</reference>
<dbReference type="InterPro" id="IPR044005">
    <property type="entry name" value="DZR_2"/>
</dbReference>
<dbReference type="PANTHER" id="PTHR47505">
    <property type="entry name" value="DNA UTILIZATION PROTEIN YHGH"/>
    <property type="match status" value="1"/>
</dbReference>
<dbReference type="STRING" id="1470434.AZF00_04415"/>
<accession>A0A127M2Y3</accession>
<dbReference type="KEGG" id="zal:AZF00_04415"/>
<protein>
    <recommendedName>
        <fullName evidence="2">Double zinc ribbon domain-containing protein</fullName>
    </recommendedName>
</protein>
<dbReference type="EMBL" id="CP014544">
    <property type="protein sequence ID" value="AMO67584.1"/>
    <property type="molecule type" value="Genomic_DNA"/>
</dbReference>
<dbReference type="AlphaFoldDB" id="A0A127M2Y3"/>
<proteinExistence type="inferred from homology"/>
<dbReference type="InterPro" id="IPR000836">
    <property type="entry name" value="PRTase_dom"/>
</dbReference>
<dbReference type="Pfam" id="PF18912">
    <property type="entry name" value="DZR_2"/>
    <property type="match status" value="1"/>
</dbReference>
<evidence type="ECO:0000256" key="1">
    <source>
        <dbReference type="ARBA" id="ARBA00008007"/>
    </source>
</evidence>
<dbReference type="Proteomes" id="UP000074119">
    <property type="component" value="Chromosome"/>
</dbReference>
<dbReference type="Gene3D" id="3.40.50.2020">
    <property type="match status" value="1"/>
</dbReference>
<dbReference type="CDD" id="cd06223">
    <property type="entry name" value="PRTases_typeI"/>
    <property type="match status" value="1"/>
</dbReference>
<dbReference type="InterPro" id="IPR051910">
    <property type="entry name" value="ComF/GntX_DNA_util-trans"/>
</dbReference>
<gene>
    <name evidence="3" type="ORF">AZF00_04415</name>
</gene>
<name>A0A127M2Y3_9GAMM</name>
<organism evidence="3 4">
    <name type="scientific">Zhongshania aliphaticivorans</name>
    <dbReference type="NCBI Taxonomy" id="1470434"/>
    <lineage>
        <taxon>Bacteria</taxon>
        <taxon>Pseudomonadati</taxon>
        <taxon>Pseudomonadota</taxon>
        <taxon>Gammaproteobacteria</taxon>
        <taxon>Cellvibrionales</taxon>
        <taxon>Spongiibacteraceae</taxon>
        <taxon>Zhongshania</taxon>
    </lineage>
</organism>
<dbReference type="SUPFAM" id="SSF53271">
    <property type="entry name" value="PRTase-like"/>
    <property type="match status" value="1"/>
</dbReference>
<evidence type="ECO:0000313" key="3">
    <source>
        <dbReference type="EMBL" id="AMO67584.1"/>
    </source>
</evidence>
<evidence type="ECO:0000313" key="4">
    <source>
        <dbReference type="Proteomes" id="UP000074119"/>
    </source>
</evidence>
<dbReference type="PANTHER" id="PTHR47505:SF1">
    <property type="entry name" value="DNA UTILIZATION PROTEIN YHGH"/>
    <property type="match status" value="1"/>
</dbReference>